<protein>
    <submittedName>
        <fullName evidence="2">Uncharacterized protein</fullName>
    </submittedName>
</protein>
<sequence>MRRHSPRAPQIATGALFFAALTFGAEAGTGMELHAAVAVAAVSGVAFGVMASIWRLLRGG</sequence>
<evidence type="ECO:0000256" key="1">
    <source>
        <dbReference type="SAM" id="Phobius"/>
    </source>
</evidence>
<evidence type="ECO:0000313" key="2">
    <source>
        <dbReference type="EMBL" id="GHE04276.1"/>
    </source>
</evidence>
<proteinExistence type="predicted"/>
<dbReference type="EMBL" id="FNOB01000015">
    <property type="protein sequence ID" value="SDX39089.1"/>
    <property type="molecule type" value="Genomic_DNA"/>
</dbReference>
<reference evidence="2" key="1">
    <citation type="journal article" date="2014" name="Int. J. Syst. Evol. Microbiol.">
        <title>Complete genome sequence of Corynebacterium casei LMG S-19264T (=DSM 44701T), isolated from a smear-ripened cheese.</title>
        <authorList>
            <consortium name="US DOE Joint Genome Institute (JGI-PGF)"/>
            <person name="Walter F."/>
            <person name="Albersmeier A."/>
            <person name="Kalinowski J."/>
            <person name="Ruckert C."/>
        </authorList>
    </citation>
    <scope>NUCLEOTIDE SEQUENCE</scope>
    <source>
        <strain evidence="2">CGMCC 1.10859</strain>
    </source>
</reference>
<organism evidence="2 5">
    <name type="scientific">Allgaiera indica</name>
    <dbReference type="NCBI Taxonomy" id="765699"/>
    <lineage>
        <taxon>Bacteria</taxon>
        <taxon>Pseudomonadati</taxon>
        <taxon>Pseudomonadota</taxon>
        <taxon>Alphaproteobacteria</taxon>
        <taxon>Rhodobacterales</taxon>
        <taxon>Paracoccaceae</taxon>
        <taxon>Allgaiera</taxon>
    </lineage>
</organism>
<dbReference type="AlphaFoldDB" id="A0AAN5A0K4"/>
<dbReference type="RefSeq" id="WP_143037542.1">
    <property type="nucleotide sequence ID" value="NZ_BNAB01000016.1"/>
</dbReference>
<feature type="transmembrane region" description="Helical" evidence="1">
    <location>
        <begin position="37"/>
        <end position="57"/>
    </location>
</feature>
<dbReference type="Proteomes" id="UP000634647">
    <property type="component" value="Unassembled WGS sequence"/>
</dbReference>
<evidence type="ECO:0000313" key="5">
    <source>
        <dbReference type="Proteomes" id="UP000634647"/>
    </source>
</evidence>
<gene>
    <name evidence="2" type="ORF">GCM10008024_30880</name>
    <name evidence="3" type="ORF">SAMN05444006_11515</name>
</gene>
<comment type="caution">
    <text evidence="2">The sequence shown here is derived from an EMBL/GenBank/DDBJ whole genome shotgun (WGS) entry which is preliminary data.</text>
</comment>
<dbReference type="Proteomes" id="UP000199541">
    <property type="component" value="Unassembled WGS sequence"/>
</dbReference>
<name>A0AAN5A0K4_9RHOB</name>
<accession>A0AAN5A0K4</accession>
<evidence type="ECO:0000313" key="4">
    <source>
        <dbReference type="Proteomes" id="UP000199541"/>
    </source>
</evidence>
<reference evidence="2" key="3">
    <citation type="submission" date="2023-06" db="EMBL/GenBank/DDBJ databases">
        <authorList>
            <person name="Sun Q."/>
            <person name="Zhou Y."/>
        </authorList>
    </citation>
    <scope>NUCLEOTIDE SEQUENCE</scope>
    <source>
        <strain evidence="2">CGMCC 1.10859</strain>
    </source>
</reference>
<keyword evidence="1" id="KW-0472">Membrane</keyword>
<evidence type="ECO:0000313" key="3">
    <source>
        <dbReference type="EMBL" id="SDX39089.1"/>
    </source>
</evidence>
<reference evidence="3 4" key="2">
    <citation type="submission" date="2016-10" db="EMBL/GenBank/DDBJ databases">
        <authorList>
            <person name="Varghese N."/>
            <person name="Submissions S."/>
        </authorList>
    </citation>
    <scope>NUCLEOTIDE SEQUENCE [LARGE SCALE GENOMIC DNA]</scope>
    <source>
        <strain evidence="3 4">DSM 24802</strain>
    </source>
</reference>
<keyword evidence="4" id="KW-1185">Reference proteome</keyword>
<keyword evidence="1" id="KW-1133">Transmembrane helix</keyword>
<keyword evidence="1" id="KW-0812">Transmembrane</keyword>
<dbReference type="EMBL" id="BNAB01000016">
    <property type="protein sequence ID" value="GHE04276.1"/>
    <property type="molecule type" value="Genomic_DNA"/>
</dbReference>